<evidence type="ECO:0000313" key="5">
    <source>
        <dbReference type="Proteomes" id="UP000092124"/>
    </source>
</evidence>
<dbReference type="Proteomes" id="UP000092124">
    <property type="component" value="Unassembled WGS sequence"/>
</dbReference>
<dbReference type="PANTHER" id="PTHR18875">
    <property type="entry name" value="SARCOMA ANTIGEN NY-SAR-24/CYTOSKELETAL PROTEIN SOJO"/>
    <property type="match status" value="1"/>
</dbReference>
<dbReference type="OrthoDB" id="10007333at2759"/>
<evidence type="ECO:0000256" key="2">
    <source>
        <dbReference type="ARBA" id="ARBA00022490"/>
    </source>
</evidence>
<evidence type="ECO:0000313" key="4">
    <source>
        <dbReference type="EMBL" id="OBS64389.1"/>
    </source>
</evidence>
<dbReference type="GO" id="GO:0005737">
    <property type="term" value="C:cytoplasm"/>
    <property type="evidence" value="ECO:0007669"/>
    <property type="project" value="UniProtKB-SubCell"/>
</dbReference>
<dbReference type="GO" id="GO:0005814">
    <property type="term" value="C:centriole"/>
    <property type="evidence" value="ECO:0007669"/>
    <property type="project" value="TreeGrafter"/>
</dbReference>
<dbReference type="STRING" id="56216.A0A1A6GEW1"/>
<keyword evidence="3" id="KW-0175">Coiled coil</keyword>
<dbReference type="GO" id="GO:0098536">
    <property type="term" value="C:deuterosome"/>
    <property type="evidence" value="ECO:0007669"/>
    <property type="project" value="TreeGrafter"/>
</dbReference>
<dbReference type="GO" id="GO:0098535">
    <property type="term" value="P:de novo centriole assembly involved in multi-ciliated epithelial cell differentiation"/>
    <property type="evidence" value="ECO:0007669"/>
    <property type="project" value="TreeGrafter"/>
</dbReference>
<dbReference type="GO" id="GO:0007099">
    <property type="term" value="P:centriole replication"/>
    <property type="evidence" value="ECO:0007669"/>
    <property type="project" value="TreeGrafter"/>
</dbReference>
<protein>
    <submittedName>
        <fullName evidence="4">Uncharacterized protein</fullName>
    </submittedName>
</protein>
<name>A0A1A6GEW1_NEOLE</name>
<comment type="subcellular location">
    <subcellularLocation>
        <location evidence="1">Cytoplasm</location>
    </subcellularLocation>
</comment>
<evidence type="ECO:0000256" key="3">
    <source>
        <dbReference type="ARBA" id="ARBA00023054"/>
    </source>
</evidence>
<evidence type="ECO:0000256" key="1">
    <source>
        <dbReference type="ARBA" id="ARBA00004496"/>
    </source>
</evidence>
<comment type="caution">
    <text evidence="4">The sequence shown here is derived from an EMBL/GenBank/DDBJ whole genome shotgun (WGS) entry which is preliminary data.</text>
</comment>
<keyword evidence="2" id="KW-0963">Cytoplasm</keyword>
<accession>A0A1A6GEW1</accession>
<dbReference type="AlphaFoldDB" id="A0A1A6GEW1"/>
<dbReference type="PANTHER" id="PTHR18875:SF5">
    <property type="entry name" value="DEUTEROSOME ASSEMBLY PROTEIN 1"/>
    <property type="match status" value="1"/>
</dbReference>
<reference evidence="4 5" key="1">
    <citation type="submission" date="2016-06" db="EMBL/GenBank/DDBJ databases">
        <title>The Draft Genome Sequence and Annotation of the Desert Woodrat Neotoma lepida.</title>
        <authorList>
            <person name="Campbell M."/>
            <person name="Oakeson K.F."/>
            <person name="Yandell M."/>
            <person name="Halpert J.R."/>
            <person name="Dearing D."/>
        </authorList>
    </citation>
    <scope>NUCLEOTIDE SEQUENCE [LARGE SCALE GENOMIC DNA]</scope>
    <source>
        <strain evidence="4">417</strain>
        <tissue evidence="4">Liver</tissue>
    </source>
</reference>
<keyword evidence="5" id="KW-1185">Reference proteome</keyword>
<proteinExistence type="predicted"/>
<sequence>MLHIGLWTQMRSQLYQEEDHCSQERMRNEISDLTQELHQKEITIATVMKKAALLERQLKIELEIKEKMLTKQQVSDMRYKAVRTENTHLKGMMGDLDPARYLSVDVTDKAHSRYTSINKLEYENERLRSNLAKLHVNGKAAWPNQSSYDETGAYTYQSQLKMETSGDGHLVLSLLPW</sequence>
<dbReference type="EMBL" id="LZPO01097211">
    <property type="protein sequence ID" value="OBS64389.1"/>
    <property type="molecule type" value="Genomic_DNA"/>
</dbReference>
<gene>
    <name evidence="4" type="ORF">A6R68_07075</name>
</gene>
<organism evidence="4 5">
    <name type="scientific">Neotoma lepida</name>
    <name type="common">Desert woodrat</name>
    <dbReference type="NCBI Taxonomy" id="56216"/>
    <lineage>
        <taxon>Eukaryota</taxon>
        <taxon>Metazoa</taxon>
        <taxon>Chordata</taxon>
        <taxon>Craniata</taxon>
        <taxon>Vertebrata</taxon>
        <taxon>Euteleostomi</taxon>
        <taxon>Mammalia</taxon>
        <taxon>Eutheria</taxon>
        <taxon>Euarchontoglires</taxon>
        <taxon>Glires</taxon>
        <taxon>Rodentia</taxon>
        <taxon>Myomorpha</taxon>
        <taxon>Muroidea</taxon>
        <taxon>Cricetidae</taxon>
        <taxon>Neotominae</taxon>
        <taxon>Neotoma</taxon>
    </lineage>
</organism>